<comment type="caution">
    <text evidence="3">The sequence shown here is derived from an EMBL/GenBank/DDBJ whole genome shotgun (WGS) entry which is preliminary data.</text>
</comment>
<accession>A0ABT2YTS4</accession>
<gene>
    <name evidence="3" type="ORF">OFY17_10445</name>
</gene>
<evidence type="ECO:0008006" key="5">
    <source>
        <dbReference type="Google" id="ProtNLM"/>
    </source>
</evidence>
<evidence type="ECO:0000256" key="1">
    <source>
        <dbReference type="SAM" id="MobiDB-lite"/>
    </source>
</evidence>
<feature type="chain" id="PRO_5046349929" description="Lipoprotein" evidence="2">
    <location>
        <begin position="24"/>
        <end position="280"/>
    </location>
</feature>
<dbReference type="Proteomes" id="UP001209713">
    <property type="component" value="Unassembled WGS sequence"/>
</dbReference>
<organism evidence="3 4">
    <name type="scientific">Marinomonas sargassi</name>
    <dbReference type="NCBI Taxonomy" id="2984494"/>
    <lineage>
        <taxon>Bacteria</taxon>
        <taxon>Pseudomonadati</taxon>
        <taxon>Pseudomonadota</taxon>
        <taxon>Gammaproteobacteria</taxon>
        <taxon>Oceanospirillales</taxon>
        <taxon>Oceanospirillaceae</taxon>
        <taxon>Marinomonas</taxon>
    </lineage>
</organism>
<feature type="region of interest" description="Disordered" evidence="1">
    <location>
        <begin position="175"/>
        <end position="199"/>
    </location>
</feature>
<proteinExistence type="predicted"/>
<name>A0ABT2YTS4_9GAMM</name>
<keyword evidence="2" id="KW-0732">Signal</keyword>
<keyword evidence="4" id="KW-1185">Reference proteome</keyword>
<evidence type="ECO:0000313" key="4">
    <source>
        <dbReference type="Proteomes" id="UP001209713"/>
    </source>
</evidence>
<dbReference type="RefSeq" id="WP_263530675.1">
    <property type="nucleotide sequence ID" value="NZ_JAOVZB010000004.1"/>
</dbReference>
<feature type="signal peptide" evidence="2">
    <location>
        <begin position="1"/>
        <end position="23"/>
    </location>
</feature>
<evidence type="ECO:0000256" key="2">
    <source>
        <dbReference type="SAM" id="SignalP"/>
    </source>
</evidence>
<dbReference type="PROSITE" id="PS51257">
    <property type="entry name" value="PROKAR_LIPOPROTEIN"/>
    <property type="match status" value="1"/>
</dbReference>
<protein>
    <recommendedName>
        <fullName evidence="5">Lipoprotein</fullName>
    </recommendedName>
</protein>
<reference evidence="3 4" key="1">
    <citation type="submission" date="2022-10" db="EMBL/GenBank/DDBJ databases">
        <title>Marinomonas transparenta sp. nov. and Marinomonas sargassi sp. nov., isolated from marine alga (Sargassum natans (L.) Gaillon).</title>
        <authorList>
            <person name="Wang Y."/>
        </authorList>
    </citation>
    <scope>NUCLEOTIDE SEQUENCE [LARGE SCALE GENOMIC DNA]</scope>
    <source>
        <strain evidence="3 4">C2222</strain>
    </source>
</reference>
<dbReference type="EMBL" id="JAOVZB010000004">
    <property type="protein sequence ID" value="MCV2403299.1"/>
    <property type="molecule type" value="Genomic_DNA"/>
</dbReference>
<sequence>MNKKLFSLLFSALFLTACQQNLAPVKDQEPLLEGDHAPTQQVEEPKTIEAAADGKLEAKEKNKEKTISAFEKITLGLIERGEQALAARRLLTPEEDNANLYFQAALGRDPGNFEATQGIANIVELYGEWAWQAAQGRNYRQASRYLESARSVNSQDPLINEIDLRIQDLQQKRLDEARHAAQQQKKKTLAANDDQEQSKQQENVYFLPKELFSLSDDEVLELLQPIIDKVNEQRAPIAISWAKDKEARLLYQIINSRTPEFRLRAMIFHRTDYKIELQQD</sequence>
<evidence type="ECO:0000313" key="3">
    <source>
        <dbReference type="EMBL" id="MCV2403299.1"/>
    </source>
</evidence>